<evidence type="ECO:0000313" key="1">
    <source>
        <dbReference type="EMBL" id="CAH0731806.1"/>
    </source>
</evidence>
<dbReference type="Proteomes" id="UP000838878">
    <property type="component" value="Chromosome 9"/>
</dbReference>
<reference evidence="1" key="1">
    <citation type="submission" date="2021-12" db="EMBL/GenBank/DDBJ databases">
        <authorList>
            <person name="Martin H S."/>
        </authorList>
    </citation>
    <scope>NUCLEOTIDE SEQUENCE</scope>
</reference>
<sequence>MSIAILGIHFFYSSTAYTDLTVAREFGFKCLFRLKNNTSFIENKRMENMRLFWKLDKEGTSLKYLLDKDFRGEKGLAPIITGKDNSLKSELCP</sequence>
<dbReference type="EMBL" id="OV170229">
    <property type="protein sequence ID" value="CAH0731806.1"/>
    <property type="molecule type" value="Genomic_DNA"/>
</dbReference>
<name>A0A8J9YNH1_9NEOP</name>
<proteinExistence type="predicted"/>
<dbReference type="AlphaFoldDB" id="A0A8J9YNH1"/>
<organism evidence="1 2">
    <name type="scientific">Brenthis ino</name>
    <name type="common">lesser marbled fritillary</name>
    <dbReference type="NCBI Taxonomy" id="405034"/>
    <lineage>
        <taxon>Eukaryota</taxon>
        <taxon>Metazoa</taxon>
        <taxon>Ecdysozoa</taxon>
        <taxon>Arthropoda</taxon>
        <taxon>Hexapoda</taxon>
        <taxon>Insecta</taxon>
        <taxon>Pterygota</taxon>
        <taxon>Neoptera</taxon>
        <taxon>Endopterygota</taxon>
        <taxon>Lepidoptera</taxon>
        <taxon>Glossata</taxon>
        <taxon>Ditrysia</taxon>
        <taxon>Papilionoidea</taxon>
        <taxon>Nymphalidae</taxon>
        <taxon>Heliconiinae</taxon>
        <taxon>Argynnini</taxon>
        <taxon>Brenthis</taxon>
    </lineage>
</organism>
<keyword evidence="2" id="KW-1185">Reference proteome</keyword>
<evidence type="ECO:0000313" key="2">
    <source>
        <dbReference type="Proteomes" id="UP000838878"/>
    </source>
</evidence>
<feature type="non-terminal residue" evidence="1">
    <location>
        <position position="93"/>
    </location>
</feature>
<gene>
    <name evidence="1" type="ORF">BINO364_LOCUS16589</name>
</gene>
<accession>A0A8J9YNH1</accession>
<protein>
    <submittedName>
        <fullName evidence="1">Uncharacterized protein</fullName>
    </submittedName>
</protein>